<proteinExistence type="predicted"/>
<organism evidence="1 2">
    <name type="scientific">Ilex paraguariensis</name>
    <name type="common">yerba mate</name>
    <dbReference type="NCBI Taxonomy" id="185542"/>
    <lineage>
        <taxon>Eukaryota</taxon>
        <taxon>Viridiplantae</taxon>
        <taxon>Streptophyta</taxon>
        <taxon>Embryophyta</taxon>
        <taxon>Tracheophyta</taxon>
        <taxon>Spermatophyta</taxon>
        <taxon>Magnoliopsida</taxon>
        <taxon>eudicotyledons</taxon>
        <taxon>Gunneridae</taxon>
        <taxon>Pentapetalae</taxon>
        <taxon>asterids</taxon>
        <taxon>campanulids</taxon>
        <taxon>Aquifoliales</taxon>
        <taxon>Aquifoliaceae</taxon>
        <taxon>Ilex</taxon>
    </lineage>
</organism>
<dbReference type="EMBL" id="CAUOFW020003780">
    <property type="protein sequence ID" value="CAK9161996.1"/>
    <property type="molecule type" value="Genomic_DNA"/>
</dbReference>
<keyword evidence="2" id="KW-1185">Reference proteome</keyword>
<sequence>MTQSGGIPCKDKSSIYQNEIVEPCHFSSSIYCGGQEVYSSNSQIATSQHFFKKDGGVDDQNGNNINSAL</sequence>
<dbReference type="Proteomes" id="UP001642360">
    <property type="component" value="Unassembled WGS sequence"/>
</dbReference>
<name>A0ABC8T1N1_9AQUA</name>
<evidence type="ECO:0000313" key="1">
    <source>
        <dbReference type="EMBL" id="CAK9161996.1"/>
    </source>
</evidence>
<reference evidence="1 2" key="1">
    <citation type="submission" date="2024-02" db="EMBL/GenBank/DDBJ databases">
        <authorList>
            <person name="Vignale AGUSTIN F."/>
            <person name="Sosa J E."/>
            <person name="Modenutti C."/>
        </authorList>
    </citation>
    <scope>NUCLEOTIDE SEQUENCE [LARGE SCALE GENOMIC DNA]</scope>
</reference>
<evidence type="ECO:0000313" key="2">
    <source>
        <dbReference type="Proteomes" id="UP001642360"/>
    </source>
</evidence>
<dbReference type="PANTHER" id="PTHR33738">
    <property type="entry name" value="EMB|CAB82975.1"/>
    <property type="match status" value="1"/>
</dbReference>
<gene>
    <name evidence="1" type="ORF">ILEXP_LOCUS30828</name>
</gene>
<accession>A0ABC8T1N1</accession>
<dbReference type="AlphaFoldDB" id="A0ABC8T1N1"/>
<protein>
    <submittedName>
        <fullName evidence="1">Uncharacterized protein</fullName>
    </submittedName>
</protein>
<dbReference type="PANTHER" id="PTHR33738:SF21">
    <property type="entry name" value="TPRXL"/>
    <property type="match status" value="1"/>
</dbReference>
<comment type="caution">
    <text evidence="1">The sequence shown here is derived from an EMBL/GenBank/DDBJ whole genome shotgun (WGS) entry which is preliminary data.</text>
</comment>